<sequence>MFVIAAGVASCDALFEPMSFVCAQRVLVCKRRTMPRFPLPAIERPGTIVRYSAAVAATMEEIGQAPFRGANPPLRSGCYLVLMHVRETKVVKHVCRINSM</sequence>
<organism evidence="1">
    <name type="scientific">Craspedostauros australis</name>
    <dbReference type="NCBI Taxonomy" id="1486917"/>
    <lineage>
        <taxon>Eukaryota</taxon>
        <taxon>Sar</taxon>
        <taxon>Stramenopiles</taxon>
        <taxon>Ochrophyta</taxon>
        <taxon>Bacillariophyta</taxon>
        <taxon>Bacillariophyceae</taxon>
        <taxon>Bacillariophycidae</taxon>
        <taxon>Naviculales</taxon>
        <taxon>Naviculaceae</taxon>
        <taxon>Craspedostauros</taxon>
    </lineage>
</organism>
<name>A0A7R9ZNS6_9STRA</name>
<protein>
    <submittedName>
        <fullName evidence="1">Uncharacterized protein</fullName>
    </submittedName>
</protein>
<reference evidence="1" key="1">
    <citation type="submission" date="2021-01" db="EMBL/GenBank/DDBJ databases">
        <authorList>
            <person name="Corre E."/>
            <person name="Pelletier E."/>
            <person name="Niang G."/>
            <person name="Scheremetjew M."/>
            <person name="Finn R."/>
            <person name="Kale V."/>
            <person name="Holt S."/>
            <person name="Cochrane G."/>
            <person name="Meng A."/>
            <person name="Brown T."/>
            <person name="Cohen L."/>
        </authorList>
    </citation>
    <scope>NUCLEOTIDE SEQUENCE</scope>
    <source>
        <strain evidence="1">CCMP3328</strain>
    </source>
</reference>
<dbReference type="EMBL" id="HBEF01016644">
    <property type="protein sequence ID" value="CAD8338256.1"/>
    <property type="molecule type" value="Transcribed_RNA"/>
</dbReference>
<accession>A0A7R9ZNS6</accession>
<evidence type="ECO:0000313" key="1">
    <source>
        <dbReference type="EMBL" id="CAD8338256.1"/>
    </source>
</evidence>
<dbReference type="AlphaFoldDB" id="A0A7R9ZNS6"/>
<proteinExistence type="predicted"/>
<gene>
    <name evidence="1" type="ORF">CAUS1442_LOCUS10385</name>
</gene>